<protein>
    <submittedName>
        <fullName evidence="1">Uncharacterized protein</fullName>
    </submittedName>
</protein>
<evidence type="ECO:0000313" key="1">
    <source>
        <dbReference type="EMBL" id="RXT18755.1"/>
    </source>
</evidence>
<gene>
    <name evidence="1" type="ORF">B5P46_28080</name>
</gene>
<sequence length="182" mass="20259">MSEKRKKQKSGLEWQPKIKVEKVTVDNPFYSKAHQGVGANPVKIQAQMNIRESAIVTLAARKQINEAQLAAATRFRALYEAMGGAGAGSFDYSREPVDGGGSREPLTEQQIRAGQELKRCREILGIKAYDIMSKVAGQGYAIGELAKSHRERTTLADYLKDGLDEMARNWGYENRGTQRKRA</sequence>
<name>A0A4Q1TLF3_RHILE</name>
<comment type="caution">
    <text evidence="1">The sequence shown here is derived from an EMBL/GenBank/DDBJ whole genome shotgun (WGS) entry which is preliminary data.</text>
</comment>
<evidence type="ECO:0000313" key="2">
    <source>
        <dbReference type="Proteomes" id="UP000290767"/>
    </source>
</evidence>
<organism evidence="1 2">
    <name type="scientific">Rhizobium leguminosarum</name>
    <dbReference type="NCBI Taxonomy" id="384"/>
    <lineage>
        <taxon>Bacteria</taxon>
        <taxon>Pseudomonadati</taxon>
        <taxon>Pseudomonadota</taxon>
        <taxon>Alphaproteobacteria</taxon>
        <taxon>Hyphomicrobiales</taxon>
        <taxon>Rhizobiaceae</taxon>
        <taxon>Rhizobium/Agrobacterium group</taxon>
        <taxon>Rhizobium</taxon>
    </lineage>
</organism>
<proteinExistence type="predicted"/>
<dbReference type="RefSeq" id="WP_129421608.1">
    <property type="nucleotide sequence ID" value="NZ_MZMU01000019.1"/>
</dbReference>
<dbReference type="EMBL" id="MZMU01000019">
    <property type="protein sequence ID" value="RXT18755.1"/>
    <property type="molecule type" value="Genomic_DNA"/>
</dbReference>
<dbReference type="Proteomes" id="UP000290767">
    <property type="component" value="Unassembled WGS sequence"/>
</dbReference>
<reference evidence="1 2" key="1">
    <citation type="submission" date="2017-03" db="EMBL/GenBank/DDBJ databases">
        <authorList>
            <person name="Safronova V.I."/>
            <person name="Sazanova A.L."/>
            <person name="Chirak E.R."/>
        </authorList>
    </citation>
    <scope>NUCLEOTIDE SEQUENCE [LARGE SCALE GENOMIC DNA]</scope>
    <source>
        <strain evidence="1 2">Tri-43</strain>
    </source>
</reference>
<dbReference type="AlphaFoldDB" id="A0A4Q1TLF3"/>
<accession>A0A4Q1TLF3</accession>